<dbReference type="RefSeq" id="WP_121299829.1">
    <property type="nucleotide sequence ID" value="NZ_QBEW01000012.1"/>
</dbReference>
<evidence type="ECO:0000256" key="5">
    <source>
        <dbReference type="ARBA" id="ARBA00023284"/>
    </source>
</evidence>
<dbReference type="OrthoDB" id="117402at2"/>
<dbReference type="GO" id="GO:0016491">
    <property type="term" value="F:oxidoreductase activity"/>
    <property type="evidence" value="ECO:0007669"/>
    <property type="project" value="UniProtKB-KW"/>
</dbReference>
<dbReference type="InterPro" id="IPR013766">
    <property type="entry name" value="Thioredoxin_domain"/>
</dbReference>
<evidence type="ECO:0000256" key="1">
    <source>
        <dbReference type="ARBA" id="ARBA00005791"/>
    </source>
</evidence>
<dbReference type="PANTHER" id="PTHR13887:SF14">
    <property type="entry name" value="DISULFIDE BOND FORMATION PROTEIN D"/>
    <property type="match status" value="1"/>
</dbReference>
<keyword evidence="3" id="KW-0560">Oxidoreductase</keyword>
<evidence type="ECO:0000256" key="3">
    <source>
        <dbReference type="ARBA" id="ARBA00023002"/>
    </source>
</evidence>
<organism evidence="7 8">
    <name type="scientific">Planococcus citreus</name>
    <dbReference type="NCBI Taxonomy" id="1373"/>
    <lineage>
        <taxon>Bacteria</taxon>
        <taxon>Bacillati</taxon>
        <taxon>Bacillota</taxon>
        <taxon>Bacilli</taxon>
        <taxon>Bacillales</taxon>
        <taxon>Caryophanaceae</taxon>
        <taxon>Planococcus</taxon>
    </lineage>
</organism>
<comment type="caution">
    <text evidence="7">The sequence shown here is derived from an EMBL/GenBank/DDBJ whole genome shotgun (WGS) entry which is preliminary data.</text>
</comment>
<evidence type="ECO:0000256" key="4">
    <source>
        <dbReference type="ARBA" id="ARBA00023157"/>
    </source>
</evidence>
<evidence type="ECO:0000313" key="8">
    <source>
        <dbReference type="Proteomes" id="UP000280791"/>
    </source>
</evidence>
<dbReference type="InterPro" id="IPR012336">
    <property type="entry name" value="Thioredoxin-like_fold"/>
</dbReference>
<keyword evidence="2" id="KW-0732">Signal</keyword>
<keyword evidence="5" id="KW-0676">Redox-active center</keyword>
<keyword evidence="8" id="KW-1185">Reference proteome</keyword>
<dbReference type="GO" id="GO:0016853">
    <property type="term" value="F:isomerase activity"/>
    <property type="evidence" value="ECO:0007669"/>
    <property type="project" value="UniProtKB-KW"/>
</dbReference>
<accession>A0A497YML5</accession>
<dbReference type="Gene3D" id="3.40.30.10">
    <property type="entry name" value="Glutaredoxin"/>
    <property type="match status" value="1"/>
</dbReference>
<feature type="domain" description="Thioredoxin" evidence="6">
    <location>
        <begin position="32"/>
        <end position="224"/>
    </location>
</feature>
<keyword evidence="7" id="KW-0413">Isomerase</keyword>
<sequence length="227" mass="24898">MDKNNKKKQSGMKFAVLLTLLAVGILAAIVVLTNQQTASTVETGAVDIAGQPMLGESDAPVTVVEFGDFKCPSCKAWGEMVYPQLVADYVETGDVKFSYINVLFHGNESVGGSLAAEAVYEQSPESYWNFHKALFVAQPTENHDAAWLTPEKTLEVAAEFSAIDQVQMKEDMEKQETMDKVKADEALVEEHEVAMTPTIVVNGQTLEDPFDYDAIKALIDQELAEEN</sequence>
<evidence type="ECO:0000256" key="2">
    <source>
        <dbReference type="ARBA" id="ARBA00022729"/>
    </source>
</evidence>
<protein>
    <submittedName>
        <fullName evidence="7">Protein-disulfide isomerase</fullName>
    </submittedName>
</protein>
<name>A0A497YML5_9BACL</name>
<dbReference type="AlphaFoldDB" id="A0A497YML5"/>
<dbReference type="SUPFAM" id="SSF52833">
    <property type="entry name" value="Thioredoxin-like"/>
    <property type="match status" value="1"/>
</dbReference>
<gene>
    <name evidence="7" type="ORF">DFR62_1808</name>
</gene>
<dbReference type="InterPro" id="IPR036249">
    <property type="entry name" value="Thioredoxin-like_sf"/>
</dbReference>
<proteinExistence type="inferred from homology"/>
<dbReference type="PROSITE" id="PS51352">
    <property type="entry name" value="THIOREDOXIN_2"/>
    <property type="match status" value="1"/>
</dbReference>
<dbReference type="EMBL" id="RCCP01000002">
    <property type="protein sequence ID" value="RLJ87010.1"/>
    <property type="molecule type" value="Genomic_DNA"/>
</dbReference>
<dbReference type="PANTHER" id="PTHR13887">
    <property type="entry name" value="GLUTATHIONE S-TRANSFERASE KAPPA"/>
    <property type="match status" value="1"/>
</dbReference>
<evidence type="ECO:0000313" key="7">
    <source>
        <dbReference type="EMBL" id="RLJ87010.1"/>
    </source>
</evidence>
<comment type="similarity">
    <text evidence="1">Belongs to the thioredoxin family. DsbA subfamily.</text>
</comment>
<evidence type="ECO:0000259" key="6">
    <source>
        <dbReference type="PROSITE" id="PS51352"/>
    </source>
</evidence>
<keyword evidence="4" id="KW-1015">Disulfide bond</keyword>
<dbReference type="Proteomes" id="UP000280791">
    <property type="component" value="Unassembled WGS sequence"/>
</dbReference>
<dbReference type="Pfam" id="PF13462">
    <property type="entry name" value="Thioredoxin_4"/>
    <property type="match status" value="1"/>
</dbReference>
<reference evidence="7 8" key="1">
    <citation type="submission" date="2018-10" db="EMBL/GenBank/DDBJ databases">
        <title>Genomic Encyclopedia of Type Strains, Phase IV (KMG-IV): sequencing the most valuable type-strain genomes for metagenomic binning, comparative biology and taxonomic classification.</title>
        <authorList>
            <person name="Goeker M."/>
        </authorList>
    </citation>
    <scope>NUCLEOTIDE SEQUENCE [LARGE SCALE GENOMIC DNA]</scope>
    <source>
        <strain evidence="7 8">DSM 20549</strain>
    </source>
</reference>